<evidence type="ECO:0000313" key="1">
    <source>
        <dbReference type="EMBL" id="KAK2184983.1"/>
    </source>
</evidence>
<evidence type="ECO:0000313" key="2">
    <source>
        <dbReference type="Proteomes" id="UP001209878"/>
    </source>
</evidence>
<gene>
    <name evidence="1" type="ORF">NP493_248g00024</name>
</gene>
<dbReference type="EMBL" id="JAODUO010000247">
    <property type="protein sequence ID" value="KAK2184983.1"/>
    <property type="molecule type" value="Genomic_DNA"/>
</dbReference>
<feature type="non-terminal residue" evidence="1">
    <location>
        <position position="1"/>
    </location>
</feature>
<dbReference type="AlphaFoldDB" id="A0AAD9UD45"/>
<dbReference type="Proteomes" id="UP001209878">
    <property type="component" value="Unassembled WGS sequence"/>
</dbReference>
<keyword evidence="2" id="KW-1185">Reference proteome</keyword>
<comment type="caution">
    <text evidence="1">The sequence shown here is derived from an EMBL/GenBank/DDBJ whole genome shotgun (WGS) entry which is preliminary data.</text>
</comment>
<name>A0AAD9UD45_RIDPI</name>
<organism evidence="1 2">
    <name type="scientific">Ridgeia piscesae</name>
    <name type="common">Tubeworm</name>
    <dbReference type="NCBI Taxonomy" id="27915"/>
    <lineage>
        <taxon>Eukaryota</taxon>
        <taxon>Metazoa</taxon>
        <taxon>Spiralia</taxon>
        <taxon>Lophotrochozoa</taxon>
        <taxon>Annelida</taxon>
        <taxon>Polychaeta</taxon>
        <taxon>Sedentaria</taxon>
        <taxon>Canalipalpata</taxon>
        <taxon>Sabellida</taxon>
        <taxon>Siboglinidae</taxon>
        <taxon>Ridgeia</taxon>
    </lineage>
</organism>
<accession>A0AAD9UD45</accession>
<proteinExistence type="predicted"/>
<reference evidence="1" key="1">
    <citation type="journal article" date="2023" name="Mol. Biol. Evol.">
        <title>Third-Generation Sequencing Reveals the Adaptive Role of the Epigenome in Three Deep-Sea Polychaetes.</title>
        <authorList>
            <person name="Perez M."/>
            <person name="Aroh O."/>
            <person name="Sun Y."/>
            <person name="Lan Y."/>
            <person name="Juniper S.K."/>
            <person name="Young C.R."/>
            <person name="Angers B."/>
            <person name="Qian P.Y."/>
        </authorList>
    </citation>
    <scope>NUCLEOTIDE SEQUENCE</scope>
    <source>
        <strain evidence="1">R07B-5</strain>
    </source>
</reference>
<protein>
    <submittedName>
        <fullName evidence="1">Uncharacterized protein</fullName>
    </submittedName>
</protein>
<sequence length="108" mass="11940">RLPLRGQDTILNSTYLGIVSFLHQIPAASFGRRSQTHAAATLRRCLPSRSVLARWSTGPVMHAPPSSRNQTLQRGIVPVEMQAVTQTRLVATIYNTHNLYSGCLFNVP</sequence>